<keyword evidence="3" id="KW-1185">Reference proteome</keyword>
<keyword evidence="1" id="KW-0175">Coiled coil</keyword>
<dbReference type="NCBIfam" id="TIGR02449">
    <property type="entry name" value="TIGR02449 family protein"/>
    <property type="match status" value="1"/>
</dbReference>
<organism evidence="2 3">
    <name type="scientific">Aerosticca soli</name>
    <dbReference type="NCBI Taxonomy" id="2010829"/>
    <lineage>
        <taxon>Bacteria</taxon>
        <taxon>Pseudomonadati</taxon>
        <taxon>Pseudomonadota</taxon>
        <taxon>Gammaproteobacteria</taxon>
        <taxon>Lysobacterales</taxon>
        <taxon>Rhodanobacteraceae</taxon>
        <taxon>Aerosticca</taxon>
    </lineage>
</organism>
<dbReference type="RefSeq" id="WP_126539241.1">
    <property type="nucleotide sequence ID" value="NZ_AP018560.1"/>
</dbReference>
<evidence type="ECO:0000313" key="2">
    <source>
        <dbReference type="EMBL" id="BBD80902.1"/>
    </source>
</evidence>
<evidence type="ECO:0008006" key="4">
    <source>
        <dbReference type="Google" id="ProtNLM"/>
    </source>
</evidence>
<dbReference type="InterPro" id="IPR012662">
    <property type="entry name" value="CHP02449"/>
</dbReference>
<dbReference type="KEGG" id="rbd:ALSL_2276"/>
<dbReference type="EMBL" id="AP018560">
    <property type="protein sequence ID" value="BBD80902.1"/>
    <property type="molecule type" value="Genomic_DNA"/>
</dbReference>
<dbReference type="AlphaFoldDB" id="A0A2Z6E7Y7"/>
<dbReference type="Proteomes" id="UP000270530">
    <property type="component" value="Chromosome"/>
</dbReference>
<gene>
    <name evidence="2" type="ORF">ALSL_2276</name>
</gene>
<feature type="coiled-coil region" evidence="1">
    <location>
        <begin position="3"/>
        <end position="72"/>
    </location>
</feature>
<reference evidence="3" key="2">
    <citation type="submission" date="2018-06" db="EMBL/GenBank/DDBJ databases">
        <title>Genome sequence of Rhodanobacteraceae bacterium strain Dysh456.</title>
        <authorList>
            <person name="Fukui M."/>
        </authorList>
    </citation>
    <scope>NUCLEOTIDE SEQUENCE [LARGE SCALE GENOMIC DNA]</scope>
    <source>
        <strain evidence="3">Dysh456</strain>
    </source>
</reference>
<name>A0A2Z6E7Y7_9GAMM</name>
<proteinExistence type="predicted"/>
<evidence type="ECO:0000313" key="3">
    <source>
        <dbReference type="Proteomes" id="UP000270530"/>
    </source>
</evidence>
<evidence type="ECO:0000256" key="1">
    <source>
        <dbReference type="SAM" id="Coils"/>
    </source>
</evidence>
<sequence length="74" mass="8816">MSTPRLERELERLNQRIDRLLEALRRLAEENRSLRHSQEQLANERAGLLARNEQARCRVEAMIQRLRSLENNPP</sequence>
<accession>A0A2Z6E7Y7</accession>
<reference evidence="3" key="1">
    <citation type="submission" date="2018-04" db="EMBL/GenBank/DDBJ databases">
        <authorList>
            <person name="Watanabe M."/>
            <person name="Kojima H."/>
        </authorList>
    </citation>
    <scope>NUCLEOTIDE SEQUENCE [LARGE SCALE GENOMIC DNA]</scope>
    <source>
        <strain evidence="3">Dysh456</strain>
    </source>
</reference>
<protein>
    <recommendedName>
        <fullName evidence="4">TIGR02449 family protein</fullName>
    </recommendedName>
</protein>
<dbReference type="OrthoDB" id="6120894at2"/>